<evidence type="ECO:0000313" key="2">
    <source>
        <dbReference type="Proteomes" id="UP000245680"/>
    </source>
</evidence>
<dbReference type="AlphaFoldDB" id="A0A2V2LN13"/>
<gene>
    <name evidence="1" type="ORF">DKT77_05325</name>
</gene>
<protein>
    <submittedName>
        <fullName evidence="1">Uncharacterized protein</fullName>
    </submittedName>
</protein>
<reference evidence="1 2" key="1">
    <citation type="submission" date="2018-05" db="EMBL/GenBank/DDBJ databases">
        <title>Rhodobacteraceae gen. nov., sp. nov. isolated from sea water.</title>
        <authorList>
            <person name="Ren Y."/>
        </authorList>
    </citation>
    <scope>NUCLEOTIDE SEQUENCE [LARGE SCALE GENOMIC DNA]</scope>
    <source>
        <strain evidence="1 2">TG-679</strain>
    </source>
</reference>
<accession>A0A2V2LN13</accession>
<sequence length="71" mass="7689">MKALAAPLGEKMSRHQFRGANVPELLKRYSDLKCAVRRQTGQVVPLIAIQEVGSTVSGGTAHWSPRASKAM</sequence>
<evidence type="ECO:0000313" key="1">
    <source>
        <dbReference type="EMBL" id="PWR03669.1"/>
    </source>
</evidence>
<dbReference type="EMBL" id="QGKU01000024">
    <property type="protein sequence ID" value="PWR03669.1"/>
    <property type="molecule type" value="Genomic_DNA"/>
</dbReference>
<dbReference type="Proteomes" id="UP000245680">
    <property type="component" value="Unassembled WGS sequence"/>
</dbReference>
<comment type="caution">
    <text evidence="1">The sequence shown here is derived from an EMBL/GenBank/DDBJ whole genome shotgun (WGS) entry which is preliminary data.</text>
</comment>
<keyword evidence="2" id="KW-1185">Reference proteome</keyword>
<organism evidence="1 2">
    <name type="scientific">Meridianimarinicoccus roseus</name>
    <dbReference type="NCBI Taxonomy" id="2072018"/>
    <lineage>
        <taxon>Bacteria</taxon>
        <taxon>Pseudomonadati</taxon>
        <taxon>Pseudomonadota</taxon>
        <taxon>Alphaproteobacteria</taxon>
        <taxon>Rhodobacterales</taxon>
        <taxon>Paracoccaceae</taxon>
        <taxon>Meridianimarinicoccus</taxon>
    </lineage>
</organism>
<proteinExistence type="predicted"/>
<name>A0A2V2LN13_9RHOB</name>